<evidence type="ECO:0000313" key="12">
    <source>
        <dbReference type="Proteomes" id="UP001386955"/>
    </source>
</evidence>
<evidence type="ECO:0000256" key="4">
    <source>
        <dbReference type="ARBA" id="ARBA00022741"/>
    </source>
</evidence>
<keyword evidence="7 9" id="KW-0472">Membrane</keyword>
<dbReference type="SUPFAM" id="SSF52540">
    <property type="entry name" value="P-loop containing nucleoside triphosphate hydrolases"/>
    <property type="match status" value="1"/>
</dbReference>
<reference evidence="11 12" key="1">
    <citation type="submission" date="2024-01" db="EMBL/GenBank/DDBJ databases">
        <title>The genomes of 5 underutilized Papilionoideae crops provide insights into root nodulation and disease resistanc.</title>
        <authorList>
            <person name="Jiang F."/>
        </authorList>
    </citation>
    <scope>NUCLEOTIDE SEQUENCE [LARGE SCALE GENOMIC DNA]</scope>
    <source>
        <strain evidence="11">DUOXIRENSHENG_FW03</strain>
        <tissue evidence="11">Leaves</tissue>
    </source>
</reference>
<dbReference type="PROSITE" id="PS50893">
    <property type="entry name" value="ABC_TRANSPORTER_2"/>
    <property type="match status" value="1"/>
</dbReference>
<dbReference type="InterPro" id="IPR027417">
    <property type="entry name" value="P-loop_NTPase"/>
</dbReference>
<feature type="transmembrane region" description="Helical" evidence="9">
    <location>
        <begin position="463"/>
        <end position="485"/>
    </location>
</feature>
<evidence type="ECO:0000256" key="1">
    <source>
        <dbReference type="ARBA" id="ARBA00004141"/>
    </source>
</evidence>
<keyword evidence="3 9" id="KW-0812">Transmembrane</keyword>
<dbReference type="Gene3D" id="3.40.50.300">
    <property type="entry name" value="P-loop containing nucleotide triphosphate hydrolases"/>
    <property type="match status" value="1"/>
</dbReference>
<evidence type="ECO:0000256" key="9">
    <source>
        <dbReference type="SAM" id="Phobius"/>
    </source>
</evidence>
<dbReference type="InterPro" id="IPR050352">
    <property type="entry name" value="ABCG_transporters"/>
</dbReference>
<keyword evidence="4" id="KW-0547">Nucleotide-binding</keyword>
<dbReference type="GO" id="GO:0005524">
    <property type="term" value="F:ATP binding"/>
    <property type="evidence" value="ECO:0007669"/>
    <property type="project" value="UniProtKB-KW"/>
</dbReference>
<dbReference type="Pfam" id="PF00005">
    <property type="entry name" value="ABC_tran"/>
    <property type="match status" value="1"/>
</dbReference>
<dbReference type="InterPro" id="IPR003439">
    <property type="entry name" value="ABC_transporter-like_ATP-bd"/>
</dbReference>
<evidence type="ECO:0000256" key="6">
    <source>
        <dbReference type="ARBA" id="ARBA00022989"/>
    </source>
</evidence>
<dbReference type="GO" id="GO:0016887">
    <property type="term" value="F:ATP hydrolysis activity"/>
    <property type="evidence" value="ECO:0007669"/>
    <property type="project" value="InterPro"/>
</dbReference>
<evidence type="ECO:0000256" key="7">
    <source>
        <dbReference type="ARBA" id="ARBA00023136"/>
    </source>
</evidence>
<dbReference type="InterPro" id="IPR013525">
    <property type="entry name" value="ABC2_TM"/>
</dbReference>
<sequence length="581" mass="65232">MEEGRSYKVTAREICYRKSASSLVWFLKTSSPTYILKDVSLTAHPSQILAIVGPSGAGKSTLLDILAARTLPSDGSLLLNSSPLIPSSFRKLSSYVPQHDHSLPLLTVSETFLFSASLLHPASPDLPSLVSSLLSQLSLSHLAHTPLSPGLSGGERRRVSIGLSLLHDPSVLLLDEPTSGLDSTSAFNLIQILKHTSLSRNRTVILSIHQPSFKILSCIDSILLLSKGTVVHHGSLSSLQTFLHSHGFTVPHQLNPLEYAMEILHHLNPPPSTCTTSPVSHTPTPTPTHTHTHTHTIRYKSSRLHEIFTLYTRFWKIIYRTRQLLFTNTAEALVVGLVLGTIYINIGFGKQGIEKRFGLFAFTLTFLLSSTTETLPIFINERPILLRETSSGLYRLSSYLIANTLVFFPYLFVVALLYSIPVYFLVGLCASWLSFAYFVLVIWVIVLMANSFVLFLSSIAPNYIAGTSLLALLLAAFFLFSGYFISRDSLPKYWLFMHFFSMYKYALDALLINEYSCLMTKCFIWYQENQHCMLTAADVLHNKGLNHTHRWTNVYFLIAFFLLYRLLCFLVLLRRVSRSKT</sequence>
<keyword evidence="12" id="KW-1185">Reference proteome</keyword>
<keyword evidence="2" id="KW-0813">Transport</keyword>
<feature type="transmembrane region" description="Helical" evidence="9">
    <location>
        <begin position="358"/>
        <end position="379"/>
    </location>
</feature>
<proteinExistence type="predicted"/>
<dbReference type="AlphaFoldDB" id="A0AAN9XGV4"/>
<evidence type="ECO:0000256" key="8">
    <source>
        <dbReference type="SAM" id="MobiDB-lite"/>
    </source>
</evidence>
<dbReference type="GO" id="GO:0140359">
    <property type="term" value="F:ABC-type transporter activity"/>
    <property type="evidence" value="ECO:0007669"/>
    <property type="project" value="InterPro"/>
</dbReference>
<accession>A0AAN9XGV4</accession>
<feature type="transmembrane region" description="Helical" evidence="9">
    <location>
        <begin position="324"/>
        <end position="346"/>
    </location>
</feature>
<dbReference type="PANTHER" id="PTHR48041">
    <property type="entry name" value="ABC TRANSPORTER G FAMILY MEMBER 28"/>
    <property type="match status" value="1"/>
</dbReference>
<dbReference type="GO" id="GO:0016020">
    <property type="term" value="C:membrane"/>
    <property type="evidence" value="ECO:0007669"/>
    <property type="project" value="UniProtKB-SubCell"/>
</dbReference>
<dbReference type="Proteomes" id="UP001386955">
    <property type="component" value="Unassembled WGS sequence"/>
</dbReference>
<comment type="caution">
    <text evidence="11">The sequence shown here is derived from an EMBL/GenBank/DDBJ whole genome shotgun (WGS) entry which is preliminary data.</text>
</comment>
<evidence type="ECO:0000256" key="3">
    <source>
        <dbReference type="ARBA" id="ARBA00022692"/>
    </source>
</evidence>
<evidence type="ECO:0000256" key="2">
    <source>
        <dbReference type="ARBA" id="ARBA00022448"/>
    </source>
</evidence>
<dbReference type="SMART" id="SM00382">
    <property type="entry name" value="AAA"/>
    <property type="match status" value="1"/>
</dbReference>
<keyword evidence="6 9" id="KW-1133">Transmembrane helix</keyword>
<dbReference type="FunFam" id="3.40.50.300:FF:001473">
    <property type="entry name" value="ATP-binding cassette transporter"/>
    <property type="match status" value="1"/>
</dbReference>
<feature type="domain" description="ABC transporter" evidence="10">
    <location>
        <begin position="9"/>
        <end position="252"/>
    </location>
</feature>
<dbReference type="Pfam" id="PF01061">
    <property type="entry name" value="ABC2_membrane"/>
    <property type="match status" value="1"/>
</dbReference>
<keyword evidence="5" id="KW-0067">ATP-binding</keyword>
<feature type="transmembrane region" description="Helical" evidence="9">
    <location>
        <begin position="400"/>
        <end position="426"/>
    </location>
</feature>
<dbReference type="PROSITE" id="PS00211">
    <property type="entry name" value="ABC_TRANSPORTER_1"/>
    <property type="match status" value="1"/>
</dbReference>
<name>A0AAN9XGV4_PSOTE</name>
<feature type="compositionally biased region" description="Low complexity" evidence="8">
    <location>
        <begin position="273"/>
        <end position="289"/>
    </location>
</feature>
<evidence type="ECO:0000313" key="11">
    <source>
        <dbReference type="EMBL" id="KAK7391313.1"/>
    </source>
</evidence>
<evidence type="ECO:0000256" key="5">
    <source>
        <dbReference type="ARBA" id="ARBA00022840"/>
    </source>
</evidence>
<comment type="subcellular location">
    <subcellularLocation>
        <location evidence="1">Membrane</location>
        <topology evidence="1">Multi-pass membrane protein</topology>
    </subcellularLocation>
</comment>
<dbReference type="PANTHER" id="PTHR48041:SF27">
    <property type="entry name" value="ABC TRANSPORTER G FAMILY MEMBER 8"/>
    <property type="match status" value="1"/>
</dbReference>
<organism evidence="11 12">
    <name type="scientific">Psophocarpus tetragonolobus</name>
    <name type="common">Winged bean</name>
    <name type="synonym">Dolichos tetragonolobus</name>
    <dbReference type="NCBI Taxonomy" id="3891"/>
    <lineage>
        <taxon>Eukaryota</taxon>
        <taxon>Viridiplantae</taxon>
        <taxon>Streptophyta</taxon>
        <taxon>Embryophyta</taxon>
        <taxon>Tracheophyta</taxon>
        <taxon>Spermatophyta</taxon>
        <taxon>Magnoliopsida</taxon>
        <taxon>eudicotyledons</taxon>
        <taxon>Gunneridae</taxon>
        <taxon>Pentapetalae</taxon>
        <taxon>rosids</taxon>
        <taxon>fabids</taxon>
        <taxon>Fabales</taxon>
        <taxon>Fabaceae</taxon>
        <taxon>Papilionoideae</taxon>
        <taxon>50 kb inversion clade</taxon>
        <taxon>NPAAA clade</taxon>
        <taxon>indigoferoid/millettioid clade</taxon>
        <taxon>Phaseoleae</taxon>
        <taxon>Psophocarpus</taxon>
    </lineage>
</organism>
<feature type="transmembrane region" description="Helical" evidence="9">
    <location>
        <begin position="554"/>
        <end position="573"/>
    </location>
</feature>
<dbReference type="InterPro" id="IPR043926">
    <property type="entry name" value="ABCG_dom"/>
</dbReference>
<dbReference type="Pfam" id="PF19055">
    <property type="entry name" value="ABC2_membrane_7"/>
    <property type="match status" value="1"/>
</dbReference>
<evidence type="ECO:0000259" key="10">
    <source>
        <dbReference type="PROSITE" id="PS50893"/>
    </source>
</evidence>
<feature type="region of interest" description="Disordered" evidence="8">
    <location>
        <begin position="272"/>
        <end position="292"/>
    </location>
</feature>
<protein>
    <recommendedName>
        <fullName evidence="10">ABC transporter domain-containing protein</fullName>
    </recommendedName>
</protein>
<dbReference type="EMBL" id="JAYMYS010000005">
    <property type="protein sequence ID" value="KAK7391313.1"/>
    <property type="molecule type" value="Genomic_DNA"/>
</dbReference>
<dbReference type="InterPro" id="IPR003593">
    <property type="entry name" value="AAA+_ATPase"/>
</dbReference>
<feature type="transmembrane region" description="Helical" evidence="9">
    <location>
        <begin position="432"/>
        <end position="456"/>
    </location>
</feature>
<gene>
    <name evidence="11" type="ORF">VNO78_19727</name>
</gene>
<dbReference type="InterPro" id="IPR017871">
    <property type="entry name" value="ABC_transporter-like_CS"/>
</dbReference>